<dbReference type="RefSeq" id="WP_066885441.1">
    <property type="nucleotide sequence ID" value="NZ_LAXD01000001.1"/>
</dbReference>
<keyword evidence="4" id="KW-1185">Reference proteome</keyword>
<sequence length="373" mass="38770">MTEDQLDAERLSRAALTRVGELGDAELGRLVARLGPVAVLEAIRDGTLPSRRLPGYQARLPGLDPEADLAACERVGGRFLCPGDSEWPTQLDDLGERGPLGLWVRGGQNLRHLAVRSVTVVGARAATGYGIHVATDLGAGLGERAWTVVSGAAYGVDAAAHRGALSVGAPTIAVLACGVDVPYPSGHAALLDRIADDGLVVSAFPPGTRPARYRFIERNRLMAALTRGVVVVEAAYRSGALSTARAAAELGRYVMAVPGPVTSLMSGGVNLLLREPGVVAVTDAADVAEQVDQIGESLAPPRRGPVFARDSLDPVTARVLEAVPRRHPISVPAISHAAGVPADQVMRCLGLLRARGLIVAEGAGWRQQPGAGP</sequence>
<dbReference type="PATRIC" id="fig|1469144.10.peg.1452"/>
<proteinExistence type="inferred from homology"/>
<comment type="similarity">
    <text evidence="1">Belongs to the DprA/Smf family.</text>
</comment>
<dbReference type="InterPro" id="IPR057666">
    <property type="entry name" value="DrpA_SLOG"/>
</dbReference>
<dbReference type="GO" id="GO:0009294">
    <property type="term" value="P:DNA-mediated transformation"/>
    <property type="evidence" value="ECO:0007669"/>
    <property type="project" value="InterPro"/>
</dbReference>
<protein>
    <submittedName>
        <fullName evidence="3">DNA protecting protein DprA</fullName>
    </submittedName>
</protein>
<dbReference type="Gene3D" id="3.40.50.450">
    <property type="match status" value="1"/>
</dbReference>
<evidence type="ECO:0000259" key="2">
    <source>
        <dbReference type="Pfam" id="PF02481"/>
    </source>
</evidence>
<dbReference type="PANTHER" id="PTHR43022">
    <property type="entry name" value="PROTEIN SMF"/>
    <property type="match status" value="1"/>
</dbReference>
<dbReference type="AlphaFoldDB" id="A0A132MPM5"/>
<evidence type="ECO:0000313" key="4">
    <source>
        <dbReference type="Proteomes" id="UP000070188"/>
    </source>
</evidence>
<evidence type="ECO:0000313" key="3">
    <source>
        <dbReference type="EMBL" id="KWW99679.1"/>
    </source>
</evidence>
<dbReference type="NCBIfam" id="TIGR00732">
    <property type="entry name" value="dprA"/>
    <property type="match status" value="1"/>
</dbReference>
<feature type="domain" description="Smf/DprA SLOG" evidence="2">
    <location>
        <begin position="79"/>
        <end position="291"/>
    </location>
</feature>
<organism evidence="3 4">
    <name type="scientific">Carbonactinospora thermoautotrophica</name>
    <dbReference type="NCBI Taxonomy" id="1469144"/>
    <lineage>
        <taxon>Bacteria</taxon>
        <taxon>Bacillati</taxon>
        <taxon>Actinomycetota</taxon>
        <taxon>Actinomycetes</taxon>
        <taxon>Kitasatosporales</taxon>
        <taxon>Carbonactinosporaceae</taxon>
        <taxon>Carbonactinospora</taxon>
    </lineage>
</organism>
<comment type="caution">
    <text evidence="3">The sequence shown here is derived from an EMBL/GenBank/DDBJ whole genome shotgun (WGS) entry which is preliminary data.</text>
</comment>
<dbReference type="OrthoDB" id="9785707at2"/>
<dbReference type="InterPro" id="IPR003488">
    <property type="entry name" value="DprA"/>
</dbReference>
<dbReference type="Proteomes" id="UP000070188">
    <property type="component" value="Unassembled WGS sequence"/>
</dbReference>
<dbReference type="EMBL" id="LAXD01000001">
    <property type="protein sequence ID" value="KWW99679.1"/>
    <property type="molecule type" value="Genomic_DNA"/>
</dbReference>
<dbReference type="PANTHER" id="PTHR43022:SF1">
    <property type="entry name" value="PROTEIN SMF"/>
    <property type="match status" value="1"/>
</dbReference>
<name>A0A132MPM5_9ACTN</name>
<evidence type="ECO:0000256" key="1">
    <source>
        <dbReference type="ARBA" id="ARBA00006525"/>
    </source>
</evidence>
<accession>A0A132MPM5</accession>
<dbReference type="STRING" id="1469144.LI90_1318"/>
<dbReference type="Pfam" id="PF02481">
    <property type="entry name" value="DNA_processg_A"/>
    <property type="match status" value="1"/>
</dbReference>
<gene>
    <name evidence="3" type="ORF">LI90_1318</name>
</gene>
<reference evidence="4" key="1">
    <citation type="submission" date="2015-04" db="EMBL/GenBank/DDBJ databases">
        <title>Physiological reanalysis, assessment of diazotrophy, and genome sequences of multiple isolates of Streptomyces thermoautotrophicus.</title>
        <authorList>
            <person name="MacKellar D.C."/>
            <person name="Lieber L."/>
            <person name="Norman J."/>
            <person name="Bolger A."/>
            <person name="Tobin C."/>
            <person name="Murray J.W."/>
            <person name="Chang R."/>
            <person name="Ford T."/>
            <person name="Nguyen P.Q."/>
            <person name="Woodward J."/>
            <person name="Permingeat H."/>
            <person name="Joshi N.S."/>
            <person name="Silver P.A."/>
            <person name="Usadel B."/>
            <person name="Rutherford A.W."/>
            <person name="Friesen M."/>
            <person name="Prell J."/>
        </authorList>
    </citation>
    <scope>NUCLEOTIDE SEQUENCE [LARGE SCALE GENOMIC DNA]</scope>
    <source>
        <strain evidence="4">H1</strain>
    </source>
</reference>
<dbReference type="SUPFAM" id="SSF102405">
    <property type="entry name" value="MCP/YpsA-like"/>
    <property type="match status" value="1"/>
</dbReference>